<evidence type="ECO:0000313" key="1">
    <source>
        <dbReference type="EMBL" id="KAJ8636003.1"/>
    </source>
</evidence>
<proteinExistence type="predicted"/>
<evidence type="ECO:0000313" key="2">
    <source>
        <dbReference type="Proteomes" id="UP001234297"/>
    </source>
</evidence>
<sequence length="223" mass="24689">MYRRHARESFTSSPLPLFFCFTGRVSPRHLFPSSFALPLGEMPNEKETANEIEGVMRGRVSPRHLFPSSFALQLGEMPNEKETANENEGYMFCNFIACLRASLFFFHMKLIRKGITTYEYVVAMRAMSEVPAGSIDDDNQNVIYSPSGSATTGFSGGSSLGLQYKGAWCTPPRVFVDHQFGASVVLPVLVPQILVFMVRVRLDMIANLSSCDRIIGAGGLTVL</sequence>
<name>A0ACC2LS32_PERAE</name>
<accession>A0ACC2LS32</accession>
<dbReference type="Proteomes" id="UP001234297">
    <property type="component" value="Chromosome 3"/>
</dbReference>
<protein>
    <submittedName>
        <fullName evidence="1">Uncharacterized protein</fullName>
    </submittedName>
</protein>
<dbReference type="EMBL" id="CM056811">
    <property type="protein sequence ID" value="KAJ8636003.1"/>
    <property type="molecule type" value="Genomic_DNA"/>
</dbReference>
<reference evidence="1 2" key="1">
    <citation type="journal article" date="2022" name="Hortic Res">
        <title>A haplotype resolved chromosomal level avocado genome allows analysis of novel avocado genes.</title>
        <authorList>
            <person name="Nath O."/>
            <person name="Fletcher S.J."/>
            <person name="Hayward A."/>
            <person name="Shaw L.M."/>
            <person name="Masouleh A.K."/>
            <person name="Furtado A."/>
            <person name="Henry R.J."/>
            <person name="Mitter N."/>
        </authorList>
    </citation>
    <scope>NUCLEOTIDE SEQUENCE [LARGE SCALE GENOMIC DNA]</scope>
    <source>
        <strain evidence="2">cv. Hass</strain>
    </source>
</reference>
<keyword evidence="2" id="KW-1185">Reference proteome</keyword>
<organism evidence="1 2">
    <name type="scientific">Persea americana</name>
    <name type="common">Avocado</name>
    <dbReference type="NCBI Taxonomy" id="3435"/>
    <lineage>
        <taxon>Eukaryota</taxon>
        <taxon>Viridiplantae</taxon>
        <taxon>Streptophyta</taxon>
        <taxon>Embryophyta</taxon>
        <taxon>Tracheophyta</taxon>
        <taxon>Spermatophyta</taxon>
        <taxon>Magnoliopsida</taxon>
        <taxon>Magnoliidae</taxon>
        <taxon>Laurales</taxon>
        <taxon>Lauraceae</taxon>
        <taxon>Persea</taxon>
    </lineage>
</organism>
<gene>
    <name evidence="1" type="ORF">MRB53_010270</name>
</gene>
<comment type="caution">
    <text evidence="1">The sequence shown here is derived from an EMBL/GenBank/DDBJ whole genome shotgun (WGS) entry which is preliminary data.</text>
</comment>